<accession>A0A9W9FK03</accession>
<gene>
    <name evidence="3" type="ORF">NUU61_003554</name>
</gene>
<dbReference type="EMBL" id="JAPMSZ010000005">
    <property type="protein sequence ID" value="KAJ5101332.1"/>
    <property type="molecule type" value="Genomic_DNA"/>
</dbReference>
<evidence type="ECO:0000313" key="4">
    <source>
        <dbReference type="Proteomes" id="UP001141434"/>
    </source>
</evidence>
<sequence length="452" mass="48055">MFSRKSVAILLLPLLQGSIAGLIPRAETSGANGKTPNIAFFREDVIVPVGQKAVVEFERMPTVGANVPASIYSLSTTVTVPAGYTAVIRTVADSAATNSGAPKPPPAARTSASAVNSNSAWGGSVPVASSSYNPQGSNTGAPKLNTGSTNKTPTFSPNTSTAKINRPQQSSQSSESSAQSKTPSRGSNQTPTITKPRGSITPTPTHTQTEWPCEVFGGEYCQCSYTDKLGQKHYTTMPLPSDAQCTKWSKYPGPTSHTAEHTPTPVIISDYTSSNTNGFEGVWQSATLKYMGVDNGAGTQLHETETIPVGTPTKIISTATPTAHCAYWRYSGPSGDASCTSQEGTFLGVVWGIEHWDVDPKDLQRMMSLAGFNVQRNTDRWGTVASIDLGSDMHSLPQKIKNANGPALKCTQPPQDGPDKCPQGRPHPAGEMNWLHNTFPKFNIGAYPLVPW</sequence>
<dbReference type="Proteomes" id="UP001141434">
    <property type="component" value="Unassembled WGS sequence"/>
</dbReference>
<dbReference type="AlphaFoldDB" id="A0A9W9FK03"/>
<keyword evidence="2" id="KW-0732">Signal</keyword>
<feature type="chain" id="PRO_5040987962" evidence="2">
    <location>
        <begin position="21"/>
        <end position="452"/>
    </location>
</feature>
<feature type="signal peptide" evidence="2">
    <location>
        <begin position="1"/>
        <end position="20"/>
    </location>
</feature>
<name>A0A9W9FK03_9EURO</name>
<feature type="compositionally biased region" description="Polar residues" evidence="1">
    <location>
        <begin position="110"/>
        <end position="167"/>
    </location>
</feature>
<comment type="caution">
    <text evidence="3">The sequence shown here is derived from an EMBL/GenBank/DDBJ whole genome shotgun (WGS) entry which is preliminary data.</text>
</comment>
<feature type="compositionally biased region" description="Low complexity" evidence="1">
    <location>
        <begin position="168"/>
        <end position="180"/>
    </location>
</feature>
<keyword evidence="4" id="KW-1185">Reference proteome</keyword>
<dbReference type="RefSeq" id="XP_056512163.1">
    <property type="nucleotide sequence ID" value="XM_056654136.1"/>
</dbReference>
<reference evidence="3" key="1">
    <citation type="submission" date="2022-11" db="EMBL/GenBank/DDBJ databases">
        <authorList>
            <person name="Petersen C."/>
        </authorList>
    </citation>
    <scope>NUCLEOTIDE SEQUENCE</scope>
    <source>
        <strain evidence="3">IBT 34128</strain>
    </source>
</reference>
<protein>
    <submittedName>
        <fullName evidence="3">Uncharacterized protein</fullName>
    </submittedName>
</protein>
<evidence type="ECO:0000256" key="1">
    <source>
        <dbReference type="SAM" id="MobiDB-lite"/>
    </source>
</evidence>
<feature type="compositionally biased region" description="Polar residues" evidence="1">
    <location>
        <begin position="181"/>
        <end position="193"/>
    </location>
</feature>
<evidence type="ECO:0000256" key="2">
    <source>
        <dbReference type="SAM" id="SignalP"/>
    </source>
</evidence>
<reference evidence="3" key="2">
    <citation type="journal article" date="2023" name="IMA Fungus">
        <title>Comparative genomic study of the Penicillium genus elucidates a diverse pangenome and 15 lateral gene transfer events.</title>
        <authorList>
            <person name="Petersen C."/>
            <person name="Sorensen T."/>
            <person name="Nielsen M.R."/>
            <person name="Sondergaard T.E."/>
            <person name="Sorensen J.L."/>
            <person name="Fitzpatrick D.A."/>
            <person name="Frisvad J.C."/>
            <person name="Nielsen K.L."/>
        </authorList>
    </citation>
    <scope>NUCLEOTIDE SEQUENCE</scope>
    <source>
        <strain evidence="3">IBT 34128</strain>
    </source>
</reference>
<feature type="region of interest" description="Disordered" evidence="1">
    <location>
        <begin position="96"/>
        <end position="206"/>
    </location>
</feature>
<dbReference type="GeneID" id="81393304"/>
<organism evidence="3 4">
    <name type="scientific">Penicillium alfredii</name>
    <dbReference type="NCBI Taxonomy" id="1506179"/>
    <lineage>
        <taxon>Eukaryota</taxon>
        <taxon>Fungi</taxon>
        <taxon>Dikarya</taxon>
        <taxon>Ascomycota</taxon>
        <taxon>Pezizomycotina</taxon>
        <taxon>Eurotiomycetes</taxon>
        <taxon>Eurotiomycetidae</taxon>
        <taxon>Eurotiales</taxon>
        <taxon>Aspergillaceae</taxon>
        <taxon>Penicillium</taxon>
    </lineage>
</organism>
<evidence type="ECO:0000313" key="3">
    <source>
        <dbReference type="EMBL" id="KAJ5101332.1"/>
    </source>
</evidence>
<proteinExistence type="predicted"/>